<keyword evidence="2" id="KW-0482">Metalloprotease</keyword>
<evidence type="ECO:0000313" key="2">
    <source>
        <dbReference type="EMBL" id="NIE46659.1"/>
    </source>
</evidence>
<dbReference type="VEuPathDB" id="VectorBase:LOC119165399"/>
<protein>
    <submittedName>
        <fullName evidence="2">Putative salivary gland metalloprotease</fullName>
    </submittedName>
</protein>
<dbReference type="GO" id="GO:0008237">
    <property type="term" value="F:metallopeptidase activity"/>
    <property type="evidence" value="ECO:0007669"/>
    <property type="project" value="UniProtKB-KW"/>
</dbReference>
<proteinExistence type="predicted"/>
<dbReference type="EMBL" id="GIKN01004386">
    <property type="protein sequence ID" value="NIE46659.1"/>
    <property type="molecule type" value="Transcribed_RNA"/>
</dbReference>
<evidence type="ECO:0000256" key="1">
    <source>
        <dbReference type="SAM" id="SignalP"/>
    </source>
</evidence>
<feature type="signal peptide" evidence="1">
    <location>
        <begin position="1"/>
        <end position="19"/>
    </location>
</feature>
<accession>A0A6G5A788</accession>
<organism evidence="2">
    <name type="scientific">Rhipicephalus microplus</name>
    <name type="common">Cattle tick</name>
    <name type="synonym">Boophilus microplus</name>
    <dbReference type="NCBI Taxonomy" id="6941"/>
    <lineage>
        <taxon>Eukaryota</taxon>
        <taxon>Metazoa</taxon>
        <taxon>Ecdysozoa</taxon>
        <taxon>Arthropoda</taxon>
        <taxon>Chelicerata</taxon>
        <taxon>Arachnida</taxon>
        <taxon>Acari</taxon>
        <taxon>Parasitiformes</taxon>
        <taxon>Ixodida</taxon>
        <taxon>Ixodoidea</taxon>
        <taxon>Ixodidae</taxon>
        <taxon>Rhipicephalinae</taxon>
        <taxon>Rhipicephalus</taxon>
        <taxon>Boophilus</taxon>
    </lineage>
</organism>
<keyword evidence="2" id="KW-0645">Protease</keyword>
<sequence>MSVIRLLLYMILQLHHLECAKLPTREQIVFPEMLEGRSDNGDKVLRITGELTLNLEKSSILSKNFLLRTYEDSIMKHTYHDGEMLEEELYHDLKHLASVMVSEDDGLQVEGVLGPKLRIKPLVEDRKRKDALPMFSMKLMTTLLTTMQMLVLNGVNSSTFLDEMTKRVKIISKPVQSYWWL</sequence>
<keyword evidence="2" id="KW-0378">Hydrolase</keyword>
<keyword evidence="1" id="KW-0732">Signal</keyword>
<dbReference type="OrthoDB" id="6477309at2759"/>
<dbReference type="AlphaFoldDB" id="A0A6G5A788"/>
<feature type="chain" id="PRO_5026022356" evidence="1">
    <location>
        <begin position="20"/>
        <end position="181"/>
    </location>
</feature>
<name>A0A6G5A788_RHIMP</name>
<dbReference type="GO" id="GO:0006508">
    <property type="term" value="P:proteolysis"/>
    <property type="evidence" value="ECO:0007669"/>
    <property type="project" value="UniProtKB-KW"/>
</dbReference>
<reference evidence="2" key="1">
    <citation type="submission" date="2020-03" db="EMBL/GenBank/DDBJ databases">
        <title>A transcriptome and proteome of the tick Rhipicephalus microplus shaped by the genetic composition of its hosts and developmental stage.</title>
        <authorList>
            <person name="Garcia G.R."/>
            <person name="Ribeiro J.M.C."/>
            <person name="Maruyama S.R."/>
            <person name="Gardinasse L.G."/>
            <person name="Nelson K."/>
            <person name="Ferreira B.R."/>
            <person name="Andrade T.G."/>
            <person name="Santos I.K.F.M."/>
        </authorList>
    </citation>
    <scope>NUCLEOTIDE SEQUENCE</scope>
    <source>
        <strain evidence="2">NSGR</strain>
        <tissue evidence="2">Salivary glands</tissue>
    </source>
</reference>